<protein>
    <submittedName>
        <fullName evidence="1">Uncharacterized protein</fullName>
    </submittedName>
</protein>
<comment type="caution">
    <text evidence="1">The sequence shown here is derived from an EMBL/GenBank/DDBJ whole genome shotgun (WGS) entry which is preliminary data.</text>
</comment>
<name>A0ACB8EVR3_9SAUR</name>
<organism evidence="1 2">
    <name type="scientific">Sphaerodactylus townsendi</name>
    <dbReference type="NCBI Taxonomy" id="933632"/>
    <lineage>
        <taxon>Eukaryota</taxon>
        <taxon>Metazoa</taxon>
        <taxon>Chordata</taxon>
        <taxon>Craniata</taxon>
        <taxon>Vertebrata</taxon>
        <taxon>Euteleostomi</taxon>
        <taxon>Lepidosauria</taxon>
        <taxon>Squamata</taxon>
        <taxon>Bifurcata</taxon>
        <taxon>Gekkota</taxon>
        <taxon>Sphaerodactylidae</taxon>
        <taxon>Sphaerodactylus</taxon>
    </lineage>
</organism>
<dbReference type="Proteomes" id="UP000827872">
    <property type="component" value="Linkage Group LG15"/>
</dbReference>
<evidence type="ECO:0000313" key="1">
    <source>
        <dbReference type="EMBL" id="KAH7996952.1"/>
    </source>
</evidence>
<proteinExistence type="predicted"/>
<gene>
    <name evidence="1" type="ORF">K3G42_012325</name>
</gene>
<dbReference type="EMBL" id="CM037628">
    <property type="protein sequence ID" value="KAH7996952.1"/>
    <property type="molecule type" value="Genomic_DNA"/>
</dbReference>
<accession>A0ACB8EVR3</accession>
<reference evidence="1" key="1">
    <citation type="submission" date="2021-08" db="EMBL/GenBank/DDBJ databases">
        <title>The first chromosome-level gecko genome reveals the dynamic sex chromosomes of Neotropical dwarf geckos (Sphaerodactylidae: Sphaerodactylus).</title>
        <authorList>
            <person name="Pinto B.J."/>
            <person name="Keating S.E."/>
            <person name="Gamble T."/>
        </authorList>
    </citation>
    <scope>NUCLEOTIDE SEQUENCE</scope>
    <source>
        <strain evidence="1">TG3544</strain>
    </source>
</reference>
<sequence length="251" mass="27320">MGPLPLPGPGCPRGPGHGREKAPEPGDRHVRDRPRSARARRPAAQGPGQAAPAAPKKTPAAAAASSRKAGLTQRHRAPHQGRRRLRSDDTAAPARRPSRSTPRRRRLGDVDKNNSRISDRPQEPRHQRTLLRSHWAPRRASGSFKINKKQADASAAKGTHDKRRRRQQEEACFRRQESPADPPPRSPPAAAAKKTTREKAPLKKSPKKPAPKKTKAPAKKPAPAKGALPAAKAPPRDQEDQGRCQEPGLQA</sequence>
<evidence type="ECO:0000313" key="2">
    <source>
        <dbReference type="Proteomes" id="UP000827872"/>
    </source>
</evidence>
<keyword evidence="2" id="KW-1185">Reference proteome</keyword>